<dbReference type="GO" id="GO:0008270">
    <property type="term" value="F:zinc ion binding"/>
    <property type="evidence" value="ECO:0007669"/>
    <property type="project" value="InterPro"/>
</dbReference>
<organism evidence="6 7">
    <name type="scientific">Thiolapillus brandeum</name>
    <dbReference type="NCBI Taxonomy" id="1076588"/>
    <lineage>
        <taxon>Bacteria</taxon>
        <taxon>Pseudomonadati</taxon>
        <taxon>Pseudomonadota</taxon>
        <taxon>Gammaproteobacteria</taxon>
        <taxon>Chromatiales</taxon>
        <taxon>Sedimenticolaceae</taxon>
        <taxon>Thiolapillus</taxon>
    </lineage>
</organism>
<reference evidence="6 7" key="1">
    <citation type="journal article" date="2014" name="PLoS ONE">
        <title>Physiological and genomic features of a novel sulfur-oxidizing gammaproteobacterium belonging to a previously uncultivated symbiotic lineage isolated from a hydrothermal vent.</title>
        <authorList>
            <person name="Nunoura T."/>
            <person name="Takaki Y."/>
            <person name="Kazama H."/>
            <person name="Kakuta J."/>
            <person name="Shimamura S."/>
            <person name="Makita H."/>
            <person name="Hirai M."/>
            <person name="Miyazaki M."/>
            <person name="Takai K."/>
        </authorList>
    </citation>
    <scope>NUCLEOTIDE SEQUENCE [LARGE SCALE GENOMIC DNA]</scope>
    <source>
        <strain evidence="6 7">Hiromi1</strain>
    </source>
</reference>
<proteinExistence type="predicted"/>
<gene>
    <name evidence="6" type="ORF">TBH_C2626</name>
</gene>
<dbReference type="OrthoDB" id="9815657at2"/>
<evidence type="ECO:0000313" key="7">
    <source>
        <dbReference type="Proteomes" id="UP000031631"/>
    </source>
</evidence>
<feature type="domain" description="SLH" evidence="5">
    <location>
        <begin position="468"/>
        <end position="523"/>
    </location>
</feature>
<name>A0A7U6JJC4_9GAMM</name>
<dbReference type="GO" id="GO:0004222">
    <property type="term" value="F:metalloendopeptidase activity"/>
    <property type="evidence" value="ECO:0007669"/>
    <property type="project" value="InterPro"/>
</dbReference>
<evidence type="ECO:0000256" key="1">
    <source>
        <dbReference type="ARBA" id="ARBA00022670"/>
    </source>
</evidence>
<dbReference type="Gene3D" id="3.40.390.10">
    <property type="entry name" value="Collagenase (Catalytic Domain)"/>
    <property type="match status" value="1"/>
</dbReference>
<dbReference type="KEGG" id="tbn:TBH_C2626"/>
<feature type="domain" description="SLH" evidence="5">
    <location>
        <begin position="404"/>
        <end position="467"/>
    </location>
</feature>
<dbReference type="RefSeq" id="WP_041069293.1">
    <property type="nucleotide sequence ID" value="NZ_AP012273.1"/>
</dbReference>
<evidence type="ECO:0000259" key="5">
    <source>
        <dbReference type="PROSITE" id="PS51272"/>
    </source>
</evidence>
<dbReference type="InterPro" id="IPR051465">
    <property type="entry name" value="Cell_Envelope_Struct_Comp"/>
</dbReference>
<dbReference type="EMBL" id="AP012273">
    <property type="protein sequence ID" value="BAO45532.1"/>
    <property type="molecule type" value="Genomic_DNA"/>
</dbReference>
<evidence type="ECO:0000256" key="3">
    <source>
        <dbReference type="ARBA" id="ARBA00022801"/>
    </source>
</evidence>
<sequence>MIAKKRIATGEPGSSILIPLAGAMLCVAAAGVQAGTYMFAGDSNGLDIVTHPSGYTGTGANQEVVVKVCINPADPHATDMETSVRNVVATYNARQATTGNLLFDADTNIPAGEVDFESVVLHEMGHCLGMAHPNAASESGLSGGDTNYTKATKGVDGVFNLDAGVDGVIGSSDDVRGDDVNLHWFRISNNNPFTLDSVVDSSTYSRDLGQLPNGHLFAANADRSVGVLLGVADTEAVMQQGTMNDEAQRTLAADDVATLGYAISGIDETASTADDYSIRLVYQGITSTDCDVNLQFDNSETGFAQCSVGGSFVATDHVVISSADIYFNDTANWFFNDVYTGPLFDDVPFDYWAYDFIQTLGSSGITSGCGGNNYCPEDPVTRAEMAVFLERGINGSEYTPPAASGTVFTDVPLSYWAAAWVEQLASDGITGGCGGSDYCPDDNVTRAQMSIFLLRSEHGSAYAPPAATGTLFDDVPVDYWAASWIEQLVSENITSGCDSSNYCPDSNVTRAQMAVFLVRTFNL</sequence>
<protein>
    <recommendedName>
        <fullName evidence="5">SLH domain-containing protein</fullName>
    </recommendedName>
</protein>
<dbReference type="AlphaFoldDB" id="A0A7U6JJC4"/>
<dbReference type="Proteomes" id="UP000031631">
    <property type="component" value="Chromosome"/>
</dbReference>
<dbReference type="Pfam" id="PF00395">
    <property type="entry name" value="SLH"/>
    <property type="match status" value="3"/>
</dbReference>
<keyword evidence="2" id="KW-0479">Metal-binding</keyword>
<dbReference type="GO" id="GO:0031012">
    <property type="term" value="C:extracellular matrix"/>
    <property type="evidence" value="ECO:0007669"/>
    <property type="project" value="InterPro"/>
</dbReference>
<evidence type="ECO:0000256" key="4">
    <source>
        <dbReference type="ARBA" id="ARBA00022833"/>
    </source>
</evidence>
<evidence type="ECO:0000256" key="2">
    <source>
        <dbReference type="ARBA" id="ARBA00022723"/>
    </source>
</evidence>
<keyword evidence="3" id="KW-0378">Hydrolase</keyword>
<dbReference type="InterPro" id="IPR001119">
    <property type="entry name" value="SLH_dom"/>
</dbReference>
<keyword evidence="4" id="KW-0862">Zinc</keyword>
<dbReference type="PROSITE" id="PS51272">
    <property type="entry name" value="SLH"/>
    <property type="match status" value="3"/>
</dbReference>
<dbReference type="PANTHER" id="PTHR43308:SF5">
    <property type="entry name" value="S-LAYER PROTEIN _ PEPTIDOGLYCAN ENDO-BETA-N-ACETYLGLUCOSAMINIDASE"/>
    <property type="match status" value="1"/>
</dbReference>
<keyword evidence="7" id="KW-1185">Reference proteome</keyword>
<accession>A0A7U6JJC4</accession>
<evidence type="ECO:0000313" key="6">
    <source>
        <dbReference type="EMBL" id="BAO45532.1"/>
    </source>
</evidence>
<dbReference type="InterPro" id="IPR024079">
    <property type="entry name" value="MetalloPept_cat_dom_sf"/>
</dbReference>
<feature type="domain" description="SLH" evidence="5">
    <location>
        <begin position="340"/>
        <end position="403"/>
    </location>
</feature>
<dbReference type="PANTHER" id="PTHR43308">
    <property type="entry name" value="OUTER MEMBRANE PROTEIN ALPHA-RELATED"/>
    <property type="match status" value="1"/>
</dbReference>
<keyword evidence="1" id="KW-0645">Protease</keyword>
<dbReference type="GO" id="GO:0006508">
    <property type="term" value="P:proteolysis"/>
    <property type="evidence" value="ECO:0007669"/>
    <property type="project" value="UniProtKB-KW"/>
</dbReference>
<dbReference type="InterPro" id="IPR001818">
    <property type="entry name" value="Pept_M10_metallopeptidase"/>
</dbReference>
<dbReference type="Pfam" id="PF00413">
    <property type="entry name" value="Peptidase_M10"/>
    <property type="match status" value="1"/>
</dbReference>
<dbReference type="SUPFAM" id="SSF55486">
    <property type="entry name" value="Metalloproteases ('zincins'), catalytic domain"/>
    <property type="match status" value="1"/>
</dbReference>